<name>R2SD60_9ENTE</name>
<accession>R2SD60</accession>
<gene>
    <name evidence="1" type="ORF">UAS_01767</name>
</gene>
<evidence type="ECO:0000313" key="1">
    <source>
        <dbReference type="EMBL" id="EOH86074.1"/>
    </source>
</evidence>
<organism evidence="1 2">
    <name type="scientific">Enterococcus asini ATCC 700915</name>
    <dbReference type="NCBI Taxonomy" id="1158606"/>
    <lineage>
        <taxon>Bacteria</taxon>
        <taxon>Bacillati</taxon>
        <taxon>Bacillota</taxon>
        <taxon>Bacilli</taxon>
        <taxon>Lactobacillales</taxon>
        <taxon>Enterococcaceae</taxon>
        <taxon>Enterococcus</taxon>
    </lineage>
</organism>
<evidence type="ECO:0000313" key="2">
    <source>
        <dbReference type="Proteomes" id="UP000013777"/>
    </source>
</evidence>
<reference evidence="1 2" key="1">
    <citation type="submission" date="2013-02" db="EMBL/GenBank/DDBJ databases">
        <title>The Genome Sequence of Enterococcus asini ATCC_700915.</title>
        <authorList>
            <consortium name="The Broad Institute Genome Sequencing Platform"/>
            <consortium name="The Broad Institute Genome Sequencing Center for Infectious Disease"/>
            <person name="Earl A.M."/>
            <person name="Gilmore M.S."/>
            <person name="Lebreton F."/>
            <person name="Walker B."/>
            <person name="Young S.K."/>
            <person name="Zeng Q."/>
            <person name="Gargeya S."/>
            <person name="Fitzgerald M."/>
            <person name="Haas B."/>
            <person name="Abouelleil A."/>
            <person name="Alvarado L."/>
            <person name="Arachchi H.M."/>
            <person name="Berlin A.M."/>
            <person name="Chapman S.B."/>
            <person name="Dewar J."/>
            <person name="Goldberg J."/>
            <person name="Griggs A."/>
            <person name="Gujja S."/>
            <person name="Hansen M."/>
            <person name="Howarth C."/>
            <person name="Imamovic A."/>
            <person name="Larimer J."/>
            <person name="McCowan C."/>
            <person name="Murphy C."/>
            <person name="Neiman D."/>
            <person name="Pearson M."/>
            <person name="Priest M."/>
            <person name="Roberts A."/>
            <person name="Saif S."/>
            <person name="Shea T."/>
            <person name="Sisk P."/>
            <person name="Sykes S."/>
            <person name="Wortman J."/>
            <person name="Nusbaum C."/>
            <person name="Birren B."/>
        </authorList>
    </citation>
    <scope>NUCLEOTIDE SEQUENCE [LARGE SCALE GENOMIC DNA]</scope>
    <source>
        <strain evidence="1 2">ATCC 700915</strain>
    </source>
</reference>
<comment type="caution">
    <text evidence="1">The sequence shown here is derived from an EMBL/GenBank/DDBJ whole genome shotgun (WGS) entry which is preliminary data.</text>
</comment>
<dbReference type="AlphaFoldDB" id="R2SD60"/>
<dbReference type="HOGENOM" id="CLU_219049_0_0_9"/>
<protein>
    <submittedName>
        <fullName evidence="1">Uncharacterized protein</fullName>
    </submittedName>
</protein>
<sequence>MKKSKVKLLLSLAIVILPVILQVKKISEDYRKQA</sequence>
<proteinExistence type="predicted"/>
<dbReference type="EMBL" id="AJAP01000016">
    <property type="protein sequence ID" value="EOH86074.1"/>
    <property type="molecule type" value="Genomic_DNA"/>
</dbReference>
<dbReference type="Proteomes" id="UP000013777">
    <property type="component" value="Unassembled WGS sequence"/>
</dbReference>
<keyword evidence="2" id="KW-1185">Reference proteome</keyword>